<accession>A0A7W8GGX8</accession>
<dbReference type="Proteomes" id="UP000525389">
    <property type="component" value="Unassembled WGS sequence"/>
</dbReference>
<feature type="compositionally biased region" description="Gly residues" evidence="1">
    <location>
        <begin position="231"/>
        <end position="250"/>
    </location>
</feature>
<keyword evidence="3" id="KW-1185">Reference proteome</keyword>
<protein>
    <recommendedName>
        <fullName evidence="4">DUF937 domain-containing protein</fullName>
    </recommendedName>
</protein>
<sequence>MMDIFNMLGGMGQAQNTLGQRLGTSPQQTEAAMEAAIPLLLGAMTRNAQDPQGAQSLAGALDQHDGRALDLFGQGQAPDPSEGQRILGKVFGGQQQAAAQAVSRRAGIDPQLAMQLLSMAAPLVLAYLSRRRQGQAGGMGQMGGPLGGQAGGMGGFDIGSILGGLIGGGAAGGGMGGGLGGMLGGGQPQQTPGYGQGDEQRGGMEGGLGGGQVIPGYRHEQDQQNPFGLPGHPGTGQMGSGQQGNLGGMVGTLNSVLDRDGDGNALNDLIGMFGGRRR</sequence>
<dbReference type="RefSeq" id="WP_184029844.1">
    <property type="nucleotide sequence ID" value="NZ_JACHFN010000009.1"/>
</dbReference>
<comment type="caution">
    <text evidence="2">The sequence shown here is derived from an EMBL/GenBank/DDBJ whole genome shotgun (WGS) entry which is preliminary data.</text>
</comment>
<proteinExistence type="predicted"/>
<dbReference type="EMBL" id="JACHFN010000009">
    <property type="protein sequence ID" value="MBB5235124.1"/>
    <property type="molecule type" value="Genomic_DNA"/>
</dbReference>
<dbReference type="AlphaFoldDB" id="A0A7W8GGX8"/>
<name>A0A7W8GGX8_9DEIO</name>
<gene>
    <name evidence="2" type="ORF">HNQ09_002572</name>
</gene>
<evidence type="ECO:0008006" key="4">
    <source>
        <dbReference type="Google" id="ProtNLM"/>
    </source>
</evidence>
<feature type="compositionally biased region" description="Gly residues" evidence="1">
    <location>
        <begin position="203"/>
        <end position="213"/>
    </location>
</feature>
<reference evidence="2 3" key="1">
    <citation type="submission" date="2020-08" db="EMBL/GenBank/DDBJ databases">
        <title>Genomic Encyclopedia of Type Strains, Phase IV (KMG-IV): sequencing the most valuable type-strain genomes for metagenomic binning, comparative biology and taxonomic classification.</title>
        <authorList>
            <person name="Goeker M."/>
        </authorList>
    </citation>
    <scope>NUCLEOTIDE SEQUENCE [LARGE SCALE GENOMIC DNA]</scope>
    <source>
        <strain evidence="2 3">DSM 101791</strain>
    </source>
</reference>
<evidence type="ECO:0000313" key="3">
    <source>
        <dbReference type="Proteomes" id="UP000525389"/>
    </source>
</evidence>
<dbReference type="InterPro" id="IPR009282">
    <property type="entry name" value="DUF937"/>
</dbReference>
<feature type="region of interest" description="Disordered" evidence="1">
    <location>
        <begin position="184"/>
        <end position="261"/>
    </location>
</feature>
<dbReference type="Pfam" id="PF06078">
    <property type="entry name" value="DUF937"/>
    <property type="match status" value="1"/>
</dbReference>
<evidence type="ECO:0000313" key="2">
    <source>
        <dbReference type="EMBL" id="MBB5235124.1"/>
    </source>
</evidence>
<evidence type="ECO:0000256" key="1">
    <source>
        <dbReference type="SAM" id="MobiDB-lite"/>
    </source>
</evidence>
<organism evidence="2 3">
    <name type="scientific">Deinococcus budaensis</name>
    <dbReference type="NCBI Taxonomy" id="1665626"/>
    <lineage>
        <taxon>Bacteria</taxon>
        <taxon>Thermotogati</taxon>
        <taxon>Deinococcota</taxon>
        <taxon>Deinococci</taxon>
        <taxon>Deinococcales</taxon>
        <taxon>Deinococcaceae</taxon>
        <taxon>Deinococcus</taxon>
    </lineage>
</organism>